<dbReference type="RefSeq" id="WP_006062836.1">
    <property type="nucleotide sequence ID" value="NZ_KB290827.1"/>
</dbReference>
<keyword evidence="4" id="KW-1185">Reference proteome</keyword>
<feature type="region of interest" description="Disordered" evidence="1">
    <location>
        <begin position="263"/>
        <end position="283"/>
    </location>
</feature>
<feature type="region of interest" description="Disordered" evidence="1">
    <location>
        <begin position="180"/>
        <end position="251"/>
    </location>
</feature>
<keyword evidence="2" id="KW-1133">Transmembrane helix</keyword>
<dbReference type="STRING" id="1035195.HMPREF9997_00586"/>
<feature type="compositionally biased region" description="Acidic residues" evidence="1">
    <location>
        <begin position="316"/>
        <end position="331"/>
    </location>
</feature>
<feature type="region of interest" description="Disordered" evidence="1">
    <location>
        <begin position="14"/>
        <end position="158"/>
    </location>
</feature>
<feature type="transmembrane region" description="Helical" evidence="2">
    <location>
        <begin position="452"/>
        <end position="473"/>
    </location>
</feature>
<keyword evidence="2" id="KW-0472">Membrane</keyword>
<gene>
    <name evidence="3" type="ORF">HMPREF9997_00586</name>
</gene>
<protein>
    <recommendedName>
        <fullName evidence="5">Transmembrane protein</fullName>
    </recommendedName>
</protein>
<dbReference type="HOGENOM" id="CLU_574553_0_0_11"/>
<keyword evidence="2" id="KW-0812">Transmembrane</keyword>
<sequence length="475" mass="50331">MSDKQLTVAELMARAAQEGNSPRESRPRRRRSLDEGGVSVAELTGSIPRVNKKPAESKHSSVPLDAPQERVQEKVAASVDSAASDTSDTMVGAAAGASSGMREAHHEPPARPAPQAPQPVMVEPEAPSVQDTDVADASDVDDLDDLDDSLTDEETMVLSVVTEDDPVRLTTGSFPALTAELLGDDENDGSAQYGATNSNSGVSYSPQRSVDDDALTDNEGSGAEDEEIVTKVVFADDNVSGPEGYDASDDYADEDYADEDFADESIDSIAPVEDALPDRYDSEELDRVDDTAFAGSRVGFATGTFEKTRTGQFPEVSDDAETEADVDDDASADVRAADSATFRAVPAQEDVESDSEFDQEDDAFDPDFNDEETYEEDAFNEDDELDESDNQKVSVLSVVLMVIIAIAVGVGLFKGFEMLWANMSKIITALLAVAATGAIVGIVHALRTERDGLSMVLAGAAGLAVTFGPLAIVGF</sequence>
<dbReference type="Proteomes" id="UP000010445">
    <property type="component" value="Unassembled WGS sequence"/>
</dbReference>
<evidence type="ECO:0008006" key="5">
    <source>
        <dbReference type="Google" id="ProtNLM"/>
    </source>
</evidence>
<comment type="caution">
    <text evidence="3">The sequence shown here is derived from an EMBL/GenBank/DDBJ whole genome shotgun (WGS) entry which is preliminary data.</text>
</comment>
<feature type="region of interest" description="Disordered" evidence="1">
    <location>
        <begin position="309"/>
        <end position="369"/>
    </location>
</feature>
<feature type="compositionally biased region" description="Acidic residues" evidence="1">
    <location>
        <begin position="212"/>
        <end position="227"/>
    </location>
</feature>
<feature type="transmembrane region" description="Helical" evidence="2">
    <location>
        <begin position="426"/>
        <end position="446"/>
    </location>
</feature>
<feature type="compositionally biased region" description="Low complexity" evidence="1">
    <location>
        <begin position="75"/>
        <end position="100"/>
    </location>
</feature>
<dbReference type="OrthoDB" id="4428184at2"/>
<evidence type="ECO:0000313" key="4">
    <source>
        <dbReference type="Proteomes" id="UP000010445"/>
    </source>
</evidence>
<evidence type="ECO:0000313" key="3">
    <source>
        <dbReference type="EMBL" id="EKX91516.1"/>
    </source>
</evidence>
<organism evidence="3 4">
    <name type="scientific">Corynebacterium durum F0235</name>
    <dbReference type="NCBI Taxonomy" id="1035195"/>
    <lineage>
        <taxon>Bacteria</taxon>
        <taxon>Bacillati</taxon>
        <taxon>Actinomycetota</taxon>
        <taxon>Actinomycetes</taxon>
        <taxon>Mycobacteriales</taxon>
        <taxon>Corynebacteriaceae</taxon>
        <taxon>Corynebacterium</taxon>
    </lineage>
</organism>
<dbReference type="PATRIC" id="fig|1035195.3.peg.525"/>
<evidence type="ECO:0000256" key="2">
    <source>
        <dbReference type="SAM" id="Phobius"/>
    </source>
</evidence>
<proteinExistence type="predicted"/>
<feature type="compositionally biased region" description="Acidic residues" evidence="1">
    <location>
        <begin position="133"/>
        <end position="155"/>
    </location>
</feature>
<feature type="transmembrane region" description="Helical" evidence="2">
    <location>
        <begin position="393"/>
        <end position="414"/>
    </location>
</feature>
<name>L1MKQ2_9CORY</name>
<dbReference type="EMBL" id="AMEM01000011">
    <property type="protein sequence ID" value="EKX91516.1"/>
    <property type="molecule type" value="Genomic_DNA"/>
</dbReference>
<feature type="compositionally biased region" description="Acidic residues" evidence="1">
    <location>
        <begin position="349"/>
        <end position="369"/>
    </location>
</feature>
<dbReference type="eggNOG" id="ENOG50348T2">
    <property type="taxonomic scope" value="Bacteria"/>
</dbReference>
<feature type="compositionally biased region" description="Polar residues" evidence="1">
    <location>
        <begin position="189"/>
        <end position="208"/>
    </location>
</feature>
<feature type="compositionally biased region" description="Low complexity" evidence="1">
    <location>
        <begin position="118"/>
        <end position="132"/>
    </location>
</feature>
<evidence type="ECO:0000256" key="1">
    <source>
        <dbReference type="SAM" id="MobiDB-lite"/>
    </source>
</evidence>
<accession>L1MKQ2</accession>
<dbReference type="AlphaFoldDB" id="L1MKQ2"/>
<reference evidence="3 4" key="1">
    <citation type="submission" date="2012-05" db="EMBL/GenBank/DDBJ databases">
        <authorList>
            <person name="Weinstock G."/>
            <person name="Sodergren E."/>
            <person name="Lobos E.A."/>
            <person name="Fulton L."/>
            <person name="Fulton R."/>
            <person name="Courtney L."/>
            <person name="Fronick C."/>
            <person name="O'Laughlin M."/>
            <person name="Godfrey J."/>
            <person name="Wilson R.M."/>
            <person name="Miner T."/>
            <person name="Farmer C."/>
            <person name="Delehaunty K."/>
            <person name="Cordes M."/>
            <person name="Minx P."/>
            <person name="Tomlinson C."/>
            <person name="Chen J."/>
            <person name="Wollam A."/>
            <person name="Pepin K.H."/>
            <person name="Bhonagiri V."/>
            <person name="Zhang X."/>
            <person name="Suruliraj S."/>
            <person name="Warren W."/>
            <person name="Mitreva M."/>
            <person name="Mardis E.R."/>
            <person name="Wilson R.K."/>
        </authorList>
    </citation>
    <scope>NUCLEOTIDE SEQUENCE [LARGE SCALE GENOMIC DNA]</scope>
    <source>
        <strain evidence="3 4">F0235</strain>
    </source>
</reference>